<evidence type="ECO:0000313" key="5">
    <source>
        <dbReference type="EMBL" id="CAB4829433.1"/>
    </source>
</evidence>
<dbReference type="GO" id="GO:0009247">
    <property type="term" value="P:glycolipid biosynthetic process"/>
    <property type="evidence" value="ECO:0007669"/>
    <property type="project" value="TreeGrafter"/>
</dbReference>
<reference evidence="5" key="1">
    <citation type="submission" date="2020-05" db="EMBL/GenBank/DDBJ databases">
        <authorList>
            <person name="Chiriac C."/>
            <person name="Salcher M."/>
            <person name="Ghai R."/>
            <person name="Kavagutti S V."/>
        </authorList>
    </citation>
    <scope>NUCLEOTIDE SEQUENCE</scope>
</reference>
<dbReference type="InterPro" id="IPR029044">
    <property type="entry name" value="Nucleotide-diphossugar_trans"/>
</dbReference>
<proteinExistence type="inferred from homology"/>
<gene>
    <name evidence="5" type="ORF">UFOPK3046_02269</name>
</gene>
<dbReference type="SUPFAM" id="SSF53448">
    <property type="entry name" value="Nucleotide-diphospho-sugar transferases"/>
    <property type="match status" value="1"/>
</dbReference>
<evidence type="ECO:0000256" key="3">
    <source>
        <dbReference type="ARBA" id="ARBA00022679"/>
    </source>
</evidence>
<dbReference type="PANTHER" id="PTHR43398">
    <property type="entry name" value="DOLICHOL-PHOSPHATE MANNOSYLTRANSFERASE SUBUNIT 1"/>
    <property type="match status" value="1"/>
</dbReference>
<keyword evidence="3" id="KW-0808">Transferase</keyword>
<evidence type="ECO:0000259" key="4">
    <source>
        <dbReference type="Pfam" id="PF00535"/>
    </source>
</evidence>
<sequence length="265" mass="29242">MQRTLVIPTYQEAENIRRLLETIRDLCPDLHVIVCDDNSPDGTGRIADEAAAELGGIEVLHRPGKAGLGAAYRHGFRHALDAHYEVIIQMDADFSHDPSVLPALITAVDNGADVAIGSRYVPGGSVPNWTWLRRQLSQWGNSYARAMLRLRMADATTAFRAYRATALERIDIDGTTANGYLFQIETAYRLCAADLVITELPIAFVDRVAGASKMAVVRTMVETELRVTWWGLALRAPRVSERLRQTAPGKYLMSKIQPSGPPSID</sequence>
<evidence type="ECO:0000256" key="1">
    <source>
        <dbReference type="ARBA" id="ARBA00006739"/>
    </source>
</evidence>
<keyword evidence="2" id="KW-0328">Glycosyltransferase</keyword>
<dbReference type="Pfam" id="PF00535">
    <property type="entry name" value="Glycos_transf_2"/>
    <property type="match status" value="1"/>
</dbReference>
<accession>A0A6J7A9A5</accession>
<evidence type="ECO:0000256" key="2">
    <source>
        <dbReference type="ARBA" id="ARBA00022676"/>
    </source>
</evidence>
<dbReference type="GO" id="GO:0016020">
    <property type="term" value="C:membrane"/>
    <property type="evidence" value="ECO:0007669"/>
    <property type="project" value="GOC"/>
</dbReference>
<dbReference type="GO" id="GO:0004582">
    <property type="term" value="F:dolichyl-phosphate beta-D-mannosyltransferase activity"/>
    <property type="evidence" value="ECO:0007669"/>
    <property type="project" value="InterPro"/>
</dbReference>
<name>A0A6J7A9A5_9ZZZZ</name>
<dbReference type="PANTHER" id="PTHR43398:SF1">
    <property type="entry name" value="DOLICHOL-PHOSPHATE MANNOSYLTRANSFERASE SUBUNIT 1"/>
    <property type="match status" value="1"/>
</dbReference>
<protein>
    <submittedName>
        <fullName evidence="5">Unannotated protein</fullName>
    </submittedName>
</protein>
<dbReference type="InterPro" id="IPR039528">
    <property type="entry name" value="DPM1-like"/>
</dbReference>
<dbReference type="InterPro" id="IPR001173">
    <property type="entry name" value="Glyco_trans_2-like"/>
</dbReference>
<comment type="similarity">
    <text evidence="1">Belongs to the glycosyltransferase 2 family.</text>
</comment>
<dbReference type="AlphaFoldDB" id="A0A6J7A9A5"/>
<dbReference type="Gene3D" id="3.90.550.10">
    <property type="entry name" value="Spore Coat Polysaccharide Biosynthesis Protein SpsA, Chain A"/>
    <property type="match status" value="1"/>
</dbReference>
<feature type="domain" description="Glycosyltransferase 2-like" evidence="4">
    <location>
        <begin position="5"/>
        <end position="170"/>
    </location>
</feature>
<dbReference type="FunFam" id="3.90.550.10:FF:000122">
    <property type="entry name" value="Dolichol-phosphate mannosyltransferase subunit 1"/>
    <property type="match status" value="1"/>
</dbReference>
<dbReference type="EMBL" id="CAFAAQ010000352">
    <property type="protein sequence ID" value="CAB4829433.1"/>
    <property type="molecule type" value="Genomic_DNA"/>
</dbReference>
<dbReference type="CDD" id="cd06442">
    <property type="entry name" value="DPM1_like"/>
    <property type="match status" value="1"/>
</dbReference>
<organism evidence="5">
    <name type="scientific">freshwater metagenome</name>
    <dbReference type="NCBI Taxonomy" id="449393"/>
    <lineage>
        <taxon>unclassified sequences</taxon>
        <taxon>metagenomes</taxon>
        <taxon>ecological metagenomes</taxon>
    </lineage>
</organism>